<dbReference type="RefSeq" id="XP_016754962.1">
    <property type="nucleotide sequence ID" value="XM_016899473.2"/>
</dbReference>
<gene>
    <name evidence="2" type="primary">LOC107962912</name>
</gene>
<evidence type="ECO:0000313" key="2">
    <source>
        <dbReference type="RefSeq" id="XP_016754962.1"/>
    </source>
</evidence>
<evidence type="ECO:0000313" key="1">
    <source>
        <dbReference type="Proteomes" id="UP000818029"/>
    </source>
</evidence>
<dbReference type="PANTHER" id="PTHR47076">
    <property type="entry name" value="NHL DOMAIN PROTEIN"/>
    <property type="match status" value="1"/>
</dbReference>
<dbReference type="GeneID" id="107962912"/>
<dbReference type="Proteomes" id="UP000818029">
    <property type="component" value="Chromosome A06"/>
</dbReference>
<reference evidence="1" key="1">
    <citation type="journal article" date="2020" name="Nat. Genet.">
        <title>Genomic diversifications of five Gossypium allopolyploid species and their impact on cotton improvement.</title>
        <authorList>
            <person name="Chen Z.J."/>
            <person name="Sreedasyam A."/>
            <person name="Ando A."/>
            <person name="Song Q."/>
            <person name="De Santiago L.M."/>
            <person name="Hulse-Kemp A.M."/>
            <person name="Ding M."/>
            <person name="Ye W."/>
            <person name="Kirkbride R.C."/>
            <person name="Jenkins J."/>
            <person name="Plott C."/>
            <person name="Lovell J."/>
            <person name="Lin Y.M."/>
            <person name="Vaughn R."/>
            <person name="Liu B."/>
            <person name="Simpson S."/>
            <person name="Scheffler B.E."/>
            <person name="Wen L."/>
            <person name="Saski C.A."/>
            <person name="Grover C.E."/>
            <person name="Hu G."/>
            <person name="Conover J.L."/>
            <person name="Carlson J.W."/>
            <person name="Shu S."/>
            <person name="Boston L.B."/>
            <person name="Williams M."/>
            <person name="Peterson D.G."/>
            <person name="McGee K."/>
            <person name="Jones D.C."/>
            <person name="Wendel J.F."/>
            <person name="Stelly D.M."/>
            <person name="Grimwood J."/>
            <person name="Schmutz J."/>
        </authorList>
    </citation>
    <scope>NUCLEOTIDE SEQUENCE [LARGE SCALE GENOMIC DNA]</scope>
    <source>
        <strain evidence="1">cv. TM-1</strain>
    </source>
</reference>
<dbReference type="KEGG" id="ghi:107962912"/>
<dbReference type="OMA" id="IHAKETW"/>
<proteinExistence type="predicted"/>
<accession>A0A1U8PUY1</accession>
<organism evidence="1 2">
    <name type="scientific">Gossypium hirsutum</name>
    <name type="common">Upland cotton</name>
    <name type="synonym">Gossypium mexicanum</name>
    <dbReference type="NCBI Taxonomy" id="3635"/>
    <lineage>
        <taxon>Eukaryota</taxon>
        <taxon>Viridiplantae</taxon>
        <taxon>Streptophyta</taxon>
        <taxon>Embryophyta</taxon>
        <taxon>Tracheophyta</taxon>
        <taxon>Spermatophyta</taxon>
        <taxon>Magnoliopsida</taxon>
        <taxon>eudicotyledons</taxon>
        <taxon>Gunneridae</taxon>
        <taxon>Pentapetalae</taxon>
        <taxon>rosids</taxon>
        <taxon>malvids</taxon>
        <taxon>Malvales</taxon>
        <taxon>Malvaceae</taxon>
        <taxon>Malvoideae</taxon>
        <taxon>Gossypium</taxon>
    </lineage>
</organism>
<sequence length="179" mass="20706">MPVFVALDVSFYNTCIPPCSQKSFFILHPPMAAAPQEKPIHAKETWPLRNDGNEDYSQDFEDPDSSFGCGCFQGLFRWRFRLEGQGYLLQQEEAKEIWLKRKAKELKEVSEVLAGPKWKNFIRRFSVYGANKKRRSTMKMQYDIQSYELNFDEGIHREADAAFLDFSARFAAPCGINKG</sequence>
<protein>
    <submittedName>
        <fullName evidence="2">Uncharacterized protein</fullName>
    </submittedName>
</protein>
<dbReference type="PANTHER" id="PTHR47076:SF1">
    <property type="entry name" value="NHL DOMAIN PROTEIN"/>
    <property type="match status" value="1"/>
</dbReference>
<reference evidence="2" key="2">
    <citation type="submission" date="2025-08" db="UniProtKB">
        <authorList>
            <consortium name="RefSeq"/>
        </authorList>
    </citation>
    <scope>IDENTIFICATION</scope>
</reference>
<dbReference type="OrthoDB" id="1934748at2759"/>
<dbReference type="AlphaFoldDB" id="A0A1U8PUY1"/>
<keyword evidence="1" id="KW-1185">Reference proteome</keyword>
<dbReference type="PaxDb" id="3635-A0A1U8PUY1"/>
<dbReference type="STRING" id="3635.A0A1U8PUY1"/>
<name>A0A1U8PUY1_GOSHI</name>